<organism evidence="1 2">
    <name type="scientific">Dallia pectoralis</name>
    <name type="common">Alaska blackfish</name>
    <dbReference type="NCBI Taxonomy" id="75939"/>
    <lineage>
        <taxon>Eukaryota</taxon>
        <taxon>Metazoa</taxon>
        <taxon>Chordata</taxon>
        <taxon>Craniata</taxon>
        <taxon>Vertebrata</taxon>
        <taxon>Euteleostomi</taxon>
        <taxon>Actinopterygii</taxon>
        <taxon>Neopterygii</taxon>
        <taxon>Teleostei</taxon>
        <taxon>Protacanthopterygii</taxon>
        <taxon>Esociformes</taxon>
        <taxon>Umbridae</taxon>
        <taxon>Dallia</taxon>
    </lineage>
</organism>
<keyword evidence="2" id="KW-1185">Reference proteome</keyword>
<sequence>MTLKGESWTNQGSALQTQASQTASSEEGQDCHPKLFTMFRGSAHIPLTAWPIDIYTPPPVPGPLSYLRGPLSVVLCPSGSISLAIQLDHPSEA</sequence>
<dbReference type="Proteomes" id="UP001157502">
    <property type="component" value="Chromosome 30"/>
</dbReference>
<name>A0ACC2FCK9_DALPE</name>
<comment type="caution">
    <text evidence="1">The sequence shown here is derived from an EMBL/GenBank/DDBJ whole genome shotgun (WGS) entry which is preliminary data.</text>
</comment>
<protein>
    <submittedName>
        <fullName evidence="1">Uncharacterized protein</fullName>
    </submittedName>
</protein>
<reference evidence="1" key="1">
    <citation type="submission" date="2021-05" db="EMBL/GenBank/DDBJ databases">
        <authorList>
            <person name="Pan Q."/>
            <person name="Jouanno E."/>
            <person name="Zahm M."/>
            <person name="Klopp C."/>
            <person name="Cabau C."/>
            <person name="Louis A."/>
            <person name="Berthelot C."/>
            <person name="Parey E."/>
            <person name="Roest Crollius H."/>
            <person name="Montfort J."/>
            <person name="Robinson-Rechavi M."/>
            <person name="Bouchez O."/>
            <person name="Lampietro C."/>
            <person name="Lopez Roques C."/>
            <person name="Donnadieu C."/>
            <person name="Postlethwait J."/>
            <person name="Bobe J."/>
            <person name="Dillon D."/>
            <person name="Chandos A."/>
            <person name="von Hippel F."/>
            <person name="Guiguen Y."/>
        </authorList>
    </citation>
    <scope>NUCLEOTIDE SEQUENCE</scope>
    <source>
        <strain evidence="1">YG-Jan2019</strain>
    </source>
</reference>
<accession>A0ACC2FCK9</accession>
<gene>
    <name evidence="1" type="ORF">DPEC_G00315920</name>
</gene>
<proteinExistence type="predicted"/>
<evidence type="ECO:0000313" key="2">
    <source>
        <dbReference type="Proteomes" id="UP001157502"/>
    </source>
</evidence>
<evidence type="ECO:0000313" key="1">
    <source>
        <dbReference type="EMBL" id="KAJ7989089.1"/>
    </source>
</evidence>
<dbReference type="EMBL" id="CM055757">
    <property type="protein sequence ID" value="KAJ7989089.1"/>
    <property type="molecule type" value="Genomic_DNA"/>
</dbReference>